<feature type="transmembrane region" description="Helical" evidence="1">
    <location>
        <begin position="180"/>
        <end position="197"/>
    </location>
</feature>
<proteinExistence type="predicted"/>
<dbReference type="GeneID" id="22619625"/>
<reference evidence="2 3" key="1">
    <citation type="journal article" date="2015" name="Virus Genes">
        <title>The genome sequence of Agrotis segetum nucleopolyhedrovirus B (AgseNPV-B) reveals a new baculovirus species within the Agrotis baculovirus complex.</title>
        <authorList>
            <person name="Wennmann J.T."/>
            <person name="Gueli Alletti G."/>
            <person name="Jehle J.A."/>
        </authorList>
    </citation>
    <scope>NUCLEOTIDE SEQUENCE [LARGE SCALE GENOMIC DNA]</scope>
    <source>
        <strain evidence="2">English</strain>
    </source>
</reference>
<dbReference type="Pfam" id="PF06770">
    <property type="entry name" value="Arif-1"/>
    <property type="match status" value="1"/>
</dbReference>
<dbReference type="Proteomes" id="UP000202327">
    <property type="component" value="Segment"/>
</dbReference>
<keyword evidence="1" id="KW-1133">Transmembrane helix</keyword>
<keyword evidence="1" id="KW-0472">Membrane</keyword>
<dbReference type="RefSeq" id="YP_009112596.1">
    <property type="nucleotide sequence ID" value="NC_025960.1"/>
</dbReference>
<evidence type="ECO:0000256" key="1">
    <source>
        <dbReference type="SAM" id="Phobius"/>
    </source>
</evidence>
<feature type="transmembrane region" description="Helical" evidence="1">
    <location>
        <begin position="84"/>
        <end position="109"/>
    </location>
</feature>
<evidence type="ECO:0000313" key="2">
    <source>
        <dbReference type="EMBL" id="AIZ48593.1"/>
    </source>
</evidence>
<name>A0A0A7KR56_9ABAC</name>
<evidence type="ECO:0000313" key="3">
    <source>
        <dbReference type="Proteomes" id="UP000202327"/>
    </source>
</evidence>
<organism evidence="2 3">
    <name type="scientific">Agrotis segetum nucleopolyhedrovirus B</name>
    <dbReference type="NCBI Taxonomy" id="1580580"/>
    <lineage>
        <taxon>Viruses</taxon>
        <taxon>Viruses incertae sedis</taxon>
        <taxon>Naldaviricetes</taxon>
        <taxon>Lefavirales</taxon>
        <taxon>Baculoviridae</taxon>
        <taxon>Alphabaculovirus</taxon>
        <taxon>Alphabaculovirus alteragsegetum</taxon>
    </lineage>
</organism>
<sequence>MALSLSCMARAAITLIAGVALAAIGLTGIVSPNYALLIDYANGSPVFNCSGFVFMYGVDLVLMSVGGALMALKTSTAQFYAQYLLVVLTILSTSASITVIVFICTYNWVVEYGHIAALDVYVRTHDTGVACWSGIVRLDYNSVQRSPGNNCFYINEYAYCALCRHEYYRDEPTFIKSHRFEIIFILLALLLLNVWTLRKLYLTKEHDHDDDDDFQQNSTTTFSTLTSSSSDQHYAVPKNNKPLSYWYNPDETLLLPPPPPNWMFESK</sequence>
<protein>
    <submittedName>
        <fullName evidence="2">Arif-1</fullName>
    </submittedName>
</protein>
<dbReference type="EMBL" id="KM102981">
    <property type="protein sequence ID" value="AIZ48593.1"/>
    <property type="molecule type" value="Genomic_DNA"/>
</dbReference>
<dbReference type="KEGG" id="vg:22619625"/>
<feature type="transmembrane region" description="Helical" evidence="1">
    <location>
        <begin position="51"/>
        <end position="72"/>
    </location>
</feature>
<accession>A0A0A7KR56</accession>
<dbReference type="InterPro" id="IPR010639">
    <property type="entry name" value="Actin-rearrang-inducing_fac"/>
</dbReference>
<dbReference type="OrthoDB" id="17620at10239"/>
<keyword evidence="1" id="KW-0812">Transmembrane</keyword>
<keyword evidence="3" id="KW-1185">Reference proteome</keyword>
<feature type="transmembrane region" description="Helical" evidence="1">
    <location>
        <begin position="12"/>
        <end position="31"/>
    </location>
</feature>